<evidence type="ECO:0000313" key="2">
    <source>
        <dbReference type="Proteomes" id="UP000789525"/>
    </source>
</evidence>
<proteinExistence type="predicted"/>
<organism evidence="1 2">
    <name type="scientific">Acaulospora colombiana</name>
    <dbReference type="NCBI Taxonomy" id="27376"/>
    <lineage>
        <taxon>Eukaryota</taxon>
        <taxon>Fungi</taxon>
        <taxon>Fungi incertae sedis</taxon>
        <taxon>Mucoromycota</taxon>
        <taxon>Glomeromycotina</taxon>
        <taxon>Glomeromycetes</taxon>
        <taxon>Diversisporales</taxon>
        <taxon>Acaulosporaceae</taxon>
        <taxon>Acaulospora</taxon>
    </lineage>
</organism>
<evidence type="ECO:0000313" key="1">
    <source>
        <dbReference type="EMBL" id="CAG8448616.1"/>
    </source>
</evidence>
<gene>
    <name evidence="1" type="ORF">ACOLOM_LOCUS650</name>
</gene>
<name>A0ACA9K2P6_9GLOM</name>
<dbReference type="Proteomes" id="UP000789525">
    <property type="component" value="Unassembled WGS sequence"/>
</dbReference>
<dbReference type="EMBL" id="CAJVPT010000697">
    <property type="protein sequence ID" value="CAG8448616.1"/>
    <property type="molecule type" value="Genomic_DNA"/>
</dbReference>
<protein>
    <submittedName>
        <fullName evidence="1">3793_t:CDS:1</fullName>
    </submittedName>
</protein>
<comment type="caution">
    <text evidence="1">The sequence shown here is derived from an EMBL/GenBank/DDBJ whole genome shotgun (WGS) entry which is preliminary data.</text>
</comment>
<keyword evidence="2" id="KW-1185">Reference proteome</keyword>
<accession>A0ACA9K2P6</accession>
<sequence length="729" mass="83990">MTNSNEWWELWDDNYSIPYYYHTTTGQTEWDVPRAGNLISLTKVQQNSPVGKRMTYLIESQLHSTTKISQFSFSESSGSPESTPSSPSKKSIRSDNKSDKYFVDNGELYVKEYRESITSTRFSLKSVKVAPLPSSGGGATNLKFHGSQSDGEINDKSEHEHWNNTASSYPDEPSFLSSLSLLPRSLIESVLPAKLSIIYQNEGLPFPKLSCKYDDYSSQPTNDSSWQNPVNGECKGNDVVENSENMDCMDTNYDNGGEVERYKRFGILRLYFVRDGWEFIQLYLTFYQLGKKGVFKKVVPVENMLFFQKEKIKQPLIASDSLVKQDAIKCFKSIQRIMGDRPMKKRPYQDDQSSTHYISKFLPSTLPQSTLKSLLEIQWLLNRGILNVELRDEIYMQVLKQLTNNLDSNSVIRGWELLCVLAVTFPPSKNFEPYLFWFVKEHFDNKTNQVGVYSKHVFSRLKRIHEKGGRGKVLTLMEIKREMEAPFRPSIFGESLEFIMKLQEKTNPGLELEVPRLLPFLAHSVLELKGLISEGIFRVPGEVDQITELKLRIENNYYDITGITDPNVPASLLKFWLRDLADPLIPNEFYDQCIKNSGDIHSLKRIIQQLPEINRRVIIFVIRFLQIFSTPFVINETKMNVDNLSMVFAPNFLRCPTDSLMTVFNNAKHEQSVVRTLLTSFRPNDEADHGNCGFKFEDSWVFYSDDKTQICQIEQEVVIRELEVVESKC</sequence>
<reference evidence="1" key="1">
    <citation type="submission" date="2021-06" db="EMBL/GenBank/DDBJ databases">
        <authorList>
            <person name="Kallberg Y."/>
            <person name="Tangrot J."/>
            <person name="Rosling A."/>
        </authorList>
    </citation>
    <scope>NUCLEOTIDE SEQUENCE</scope>
    <source>
        <strain evidence="1">CL356</strain>
    </source>
</reference>